<name>A0A813GLV5_POLGL</name>
<accession>A0A813GLV5</accession>
<protein>
    <recommendedName>
        <fullName evidence="3">EF-hand domain-containing protein</fullName>
    </recommendedName>
</protein>
<comment type="caution">
    <text evidence="1">The sequence shown here is derived from an EMBL/GenBank/DDBJ whole genome shotgun (WGS) entry which is preliminary data.</text>
</comment>
<evidence type="ECO:0000313" key="2">
    <source>
        <dbReference type="Proteomes" id="UP000654075"/>
    </source>
</evidence>
<sequence length="98" mass="10813">MGHSDIEVQDMEALWNILDNGDGELSVDEFLMGVARIKGPSKSLDTVHVLHLCQRMEKKVDAILEERKPAAARSPSVTLKPLPVVALLKEETCESMSI</sequence>
<dbReference type="Proteomes" id="UP000654075">
    <property type="component" value="Unassembled WGS sequence"/>
</dbReference>
<keyword evidence="2" id="KW-1185">Reference proteome</keyword>
<gene>
    <name evidence="1" type="ORF">PGLA1383_LOCUS40893</name>
</gene>
<evidence type="ECO:0000313" key="1">
    <source>
        <dbReference type="EMBL" id="CAE8623654.1"/>
    </source>
</evidence>
<proteinExistence type="predicted"/>
<reference evidence="1" key="1">
    <citation type="submission" date="2021-02" db="EMBL/GenBank/DDBJ databases">
        <authorList>
            <person name="Dougan E. K."/>
            <person name="Rhodes N."/>
            <person name="Thang M."/>
            <person name="Chan C."/>
        </authorList>
    </citation>
    <scope>NUCLEOTIDE SEQUENCE</scope>
</reference>
<organism evidence="1 2">
    <name type="scientific">Polarella glacialis</name>
    <name type="common">Dinoflagellate</name>
    <dbReference type="NCBI Taxonomy" id="89957"/>
    <lineage>
        <taxon>Eukaryota</taxon>
        <taxon>Sar</taxon>
        <taxon>Alveolata</taxon>
        <taxon>Dinophyceae</taxon>
        <taxon>Suessiales</taxon>
        <taxon>Suessiaceae</taxon>
        <taxon>Polarella</taxon>
    </lineage>
</organism>
<dbReference type="EMBL" id="CAJNNV010028207">
    <property type="protein sequence ID" value="CAE8623654.1"/>
    <property type="molecule type" value="Genomic_DNA"/>
</dbReference>
<dbReference type="OrthoDB" id="434039at2759"/>
<evidence type="ECO:0008006" key="3">
    <source>
        <dbReference type="Google" id="ProtNLM"/>
    </source>
</evidence>
<dbReference type="AlphaFoldDB" id="A0A813GLV5"/>